<dbReference type="EMBL" id="FOIS01000001">
    <property type="protein sequence ID" value="SEV81215.1"/>
    <property type="molecule type" value="Genomic_DNA"/>
</dbReference>
<dbReference type="OrthoDB" id="135106at2157"/>
<evidence type="ECO:0000313" key="2">
    <source>
        <dbReference type="EMBL" id="SEV81215.1"/>
    </source>
</evidence>
<dbReference type="InterPro" id="IPR038740">
    <property type="entry name" value="BioF2-like_GNAT_dom"/>
</dbReference>
<dbReference type="PANTHER" id="PTHR36174">
    <property type="entry name" value="LIPID II:GLYCINE GLYCYLTRANSFERASE"/>
    <property type="match status" value="1"/>
</dbReference>
<feature type="domain" description="BioF2-like acetyltransferase" evidence="1">
    <location>
        <begin position="166"/>
        <end position="295"/>
    </location>
</feature>
<keyword evidence="3" id="KW-1185">Reference proteome</keyword>
<keyword evidence="2" id="KW-0808">Transferase</keyword>
<dbReference type="AlphaFoldDB" id="A0A1I0M0A6"/>
<proteinExistence type="predicted"/>
<evidence type="ECO:0000259" key="1">
    <source>
        <dbReference type="Pfam" id="PF13480"/>
    </source>
</evidence>
<dbReference type="eggNOG" id="arCOG03319">
    <property type="taxonomic scope" value="Archaea"/>
</dbReference>
<accession>A0A1I0M0A6</accession>
<dbReference type="Proteomes" id="UP000183275">
    <property type="component" value="Unassembled WGS sequence"/>
</dbReference>
<sequence length="340" mass="39221">MSLTVTVIDTIEEANRNQWNHVVEQSDIGTVYHRYEWLRAIEYGTPHNPRHLLVSKKDNPIALFPNFLVGGNRLPFHHLESIARGPGGPIATTEEETAVQLLLEAVPDACNGTVISNQIRTCGQDYARYHGIFEENGYKQKLTDCDFKLDITREWEDILAEMASSRRRAIRQGHENDFEIVDKEITTQTMSEFYDGFVSVMDRVGGDRPPRRFFLELTEFAERVKVLSLYADGAERGSILLLLNDEAKMIRYQESAVEEEHFEYNASELLHEHAIKWGRRNGYETYDFGGTDLDFRDGLFRFKEKFGAQPVPALVWERGCSTPAWPAYRIGRRLYQRLHA</sequence>
<dbReference type="Gene3D" id="3.40.630.30">
    <property type="match status" value="1"/>
</dbReference>
<name>A0A1I0M0A6_9EURY</name>
<dbReference type="GO" id="GO:0016740">
    <property type="term" value="F:transferase activity"/>
    <property type="evidence" value="ECO:0007669"/>
    <property type="project" value="UniProtKB-KW"/>
</dbReference>
<dbReference type="SUPFAM" id="SSF55729">
    <property type="entry name" value="Acyl-CoA N-acyltransferases (Nat)"/>
    <property type="match status" value="1"/>
</dbReference>
<organism evidence="2 3">
    <name type="scientific">Natrinema salifodinae</name>
    <dbReference type="NCBI Taxonomy" id="1202768"/>
    <lineage>
        <taxon>Archaea</taxon>
        <taxon>Methanobacteriati</taxon>
        <taxon>Methanobacteriota</taxon>
        <taxon>Stenosarchaea group</taxon>
        <taxon>Halobacteria</taxon>
        <taxon>Halobacteriales</taxon>
        <taxon>Natrialbaceae</taxon>
        <taxon>Natrinema</taxon>
    </lineage>
</organism>
<gene>
    <name evidence="2" type="ORF">SAMN05216285_0202</name>
</gene>
<protein>
    <submittedName>
        <fullName evidence="2">Acetyltransferase (GNAT) domain-containing protein</fullName>
    </submittedName>
</protein>
<dbReference type="RefSeq" id="WP_049991002.1">
    <property type="nucleotide sequence ID" value="NZ_FOIS01000001.1"/>
</dbReference>
<dbReference type="InterPro" id="IPR016181">
    <property type="entry name" value="Acyl_CoA_acyltransferase"/>
</dbReference>
<dbReference type="STRING" id="1202768.SAMN05216285_0202"/>
<evidence type="ECO:0000313" key="3">
    <source>
        <dbReference type="Proteomes" id="UP000183275"/>
    </source>
</evidence>
<reference evidence="3" key="1">
    <citation type="submission" date="2016-10" db="EMBL/GenBank/DDBJ databases">
        <authorList>
            <person name="Varghese N."/>
        </authorList>
    </citation>
    <scope>NUCLEOTIDE SEQUENCE [LARGE SCALE GENOMIC DNA]</scope>
    <source>
        <strain evidence="3">CGMCC 1.12284</strain>
    </source>
</reference>
<dbReference type="InterPro" id="IPR050644">
    <property type="entry name" value="PG_Glycine_Bridge_Synth"/>
</dbReference>
<dbReference type="PANTHER" id="PTHR36174:SF1">
    <property type="entry name" value="LIPID II:GLYCINE GLYCYLTRANSFERASE"/>
    <property type="match status" value="1"/>
</dbReference>
<dbReference type="Pfam" id="PF13480">
    <property type="entry name" value="Acetyltransf_6"/>
    <property type="match status" value="1"/>
</dbReference>